<dbReference type="PROSITE" id="PS00061">
    <property type="entry name" value="ADH_SHORT"/>
    <property type="match status" value="1"/>
</dbReference>
<protein>
    <submittedName>
        <fullName evidence="3">Beta-ketoacyl-ACP reductase</fullName>
    </submittedName>
</protein>
<organism evidence="3 4">
    <name type="scientific">Salinarimonas ramus</name>
    <dbReference type="NCBI Taxonomy" id="690164"/>
    <lineage>
        <taxon>Bacteria</taxon>
        <taxon>Pseudomonadati</taxon>
        <taxon>Pseudomonadota</taxon>
        <taxon>Alphaproteobacteria</taxon>
        <taxon>Hyphomicrobiales</taxon>
        <taxon>Salinarimonadaceae</taxon>
        <taxon>Salinarimonas</taxon>
    </lineage>
</organism>
<dbReference type="PANTHER" id="PTHR43639">
    <property type="entry name" value="OXIDOREDUCTASE, SHORT-CHAIN DEHYDROGENASE/REDUCTASE FAMILY (AFU_ORTHOLOGUE AFUA_5G02870)"/>
    <property type="match status" value="1"/>
</dbReference>
<dbReference type="SUPFAM" id="SSF51735">
    <property type="entry name" value="NAD(P)-binding Rossmann-fold domains"/>
    <property type="match status" value="1"/>
</dbReference>
<evidence type="ECO:0000313" key="4">
    <source>
        <dbReference type="Proteomes" id="UP000600449"/>
    </source>
</evidence>
<sequence length="266" mass="27959">MQTKHPLQDLDFTGKRVVLTGAAGVFGRWIAEAFHAAGARLLLSDRDDAALEALRDALGGDVVTHRTELTDDTSIEDLLATVAREFGAADILINNAGIYPSGFLLDIDGAEWDRIFDVNLRAPFVLTRGIARQMITEGVRGSIVMISSGAARKMRASVAPYCISKTALDRLTKGFALELAEYGIRVNAVEPGFAPGSTASPLTDAHVTSVLAGIPLGRGSEPQDAPAAIMFLASEAAAYVTGATIAVDGGNSIGSLVVHQDKKKAL</sequence>
<proteinExistence type="inferred from homology"/>
<dbReference type="RefSeq" id="WP_188914573.1">
    <property type="nucleotide sequence ID" value="NZ_BMMF01000011.1"/>
</dbReference>
<comment type="caution">
    <text evidence="3">The sequence shown here is derived from an EMBL/GenBank/DDBJ whole genome shotgun (WGS) entry which is preliminary data.</text>
</comment>
<dbReference type="GO" id="GO:0016491">
    <property type="term" value="F:oxidoreductase activity"/>
    <property type="evidence" value="ECO:0007669"/>
    <property type="project" value="UniProtKB-KW"/>
</dbReference>
<dbReference type="PANTHER" id="PTHR43639:SF1">
    <property type="entry name" value="SHORT-CHAIN DEHYDROGENASE_REDUCTASE FAMILY PROTEIN"/>
    <property type="match status" value="1"/>
</dbReference>
<comment type="similarity">
    <text evidence="1">Belongs to the short-chain dehydrogenases/reductases (SDR) family.</text>
</comment>
<keyword evidence="2" id="KW-0560">Oxidoreductase</keyword>
<evidence type="ECO:0000313" key="3">
    <source>
        <dbReference type="EMBL" id="GGK45027.1"/>
    </source>
</evidence>
<dbReference type="InterPro" id="IPR036291">
    <property type="entry name" value="NAD(P)-bd_dom_sf"/>
</dbReference>
<dbReference type="AlphaFoldDB" id="A0A917QD95"/>
<reference evidence="3 4" key="1">
    <citation type="journal article" date="2014" name="Int. J. Syst. Evol. Microbiol.">
        <title>Complete genome sequence of Corynebacterium casei LMG S-19264T (=DSM 44701T), isolated from a smear-ripened cheese.</title>
        <authorList>
            <consortium name="US DOE Joint Genome Institute (JGI-PGF)"/>
            <person name="Walter F."/>
            <person name="Albersmeier A."/>
            <person name="Kalinowski J."/>
            <person name="Ruckert C."/>
        </authorList>
    </citation>
    <scope>NUCLEOTIDE SEQUENCE [LARGE SCALE GENOMIC DNA]</scope>
    <source>
        <strain evidence="3 4">CGMCC 1.9161</strain>
    </source>
</reference>
<gene>
    <name evidence="3" type="primary">fabG</name>
    <name evidence="3" type="ORF">GCM10011322_35250</name>
</gene>
<dbReference type="FunFam" id="3.40.50.720:FF:000084">
    <property type="entry name" value="Short-chain dehydrogenase reductase"/>
    <property type="match status" value="1"/>
</dbReference>
<accession>A0A917QD95</accession>
<evidence type="ECO:0000256" key="2">
    <source>
        <dbReference type="ARBA" id="ARBA00023002"/>
    </source>
</evidence>
<dbReference type="Pfam" id="PF13561">
    <property type="entry name" value="adh_short_C2"/>
    <property type="match status" value="1"/>
</dbReference>
<dbReference type="CDD" id="cd05233">
    <property type="entry name" value="SDR_c"/>
    <property type="match status" value="1"/>
</dbReference>
<evidence type="ECO:0000256" key="1">
    <source>
        <dbReference type="ARBA" id="ARBA00006484"/>
    </source>
</evidence>
<dbReference type="InterPro" id="IPR020904">
    <property type="entry name" value="Sc_DH/Rdtase_CS"/>
</dbReference>
<dbReference type="Proteomes" id="UP000600449">
    <property type="component" value="Unassembled WGS sequence"/>
</dbReference>
<keyword evidence="4" id="KW-1185">Reference proteome</keyword>
<dbReference type="EMBL" id="BMMF01000011">
    <property type="protein sequence ID" value="GGK45027.1"/>
    <property type="molecule type" value="Genomic_DNA"/>
</dbReference>
<dbReference type="PRINTS" id="PR00081">
    <property type="entry name" value="GDHRDH"/>
</dbReference>
<dbReference type="InterPro" id="IPR002347">
    <property type="entry name" value="SDR_fam"/>
</dbReference>
<dbReference type="PRINTS" id="PR00080">
    <property type="entry name" value="SDRFAMILY"/>
</dbReference>
<name>A0A917QD95_9HYPH</name>
<dbReference type="Gene3D" id="3.40.50.720">
    <property type="entry name" value="NAD(P)-binding Rossmann-like Domain"/>
    <property type="match status" value="1"/>
</dbReference>